<evidence type="ECO:0000259" key="3">
    <source>
        <dbReference type="PROSITE" id="PS50883"/>
    </source>
</evidence>
<dbReference type="NCBIfam" id="TIGR00229">
    <property type="entry name" value="sensory_box"/>
    <property type="match status" value="1"/>
</dbReference>
<feature type="domain" description="PAS" evidence="1">
    <location>
        <begin position="169"/>
        <end position="244"/>
    </location>
</feature>
<dbReference type="InterPro" id="IPR035965">
    <property type="entry name" value="PAS-like_dom_sf"/>
</dbReference>
<name>A0A1H2E641_9GAMM</name>
<dbReference type="InterPro" id="IPR000160">
    <property type="entry name" value="GGDEF_dom"/>
</dbReference>
<dbReference type="SMART" id="SM00052">
    <property type="entry name" value="EAL"/>
    <property type="match status" value="1"/>
</dbReference>
<dbReference type="SUPFAM" id="SSF55073">
    <property type="entry name" value="Nucleotide cyclase"/>
    <property type="match status" value="1"/>
</dbReference>
<dbReference type="Pfam" id="PF00563">
    <property type="entry name" value="EAL"/>
    <property type="match status" value="1"/>
</dbReference>
<dbReference type="InterPro" id="IPR013655">
    <property type="entry name" value="PAS_fold_3"/>
</dbReference>
<evidence type="ECO:0000313" key="5">
    <source>
        <dbReference type="EMBL" id="SDT90666.1"/>
    </source>
</evidence>
<dbReference type="Proteomes" id="UP000243924">
    <property type="component" value="Chromosome I"/>
</dbReference>
<dbReference type="SUPFAM" id="SSF141868">
    <property type="entry name" value="EAL domain-like"/>
    <property type="match status" value="1"/>
</dbReference>
<dbReference type="Pfam" id="PF00990">
    <property type="entry name" value="GGDEF"/>
    <property type="match status" value="1"/>
</dbReference>
<dbReference type="STRING" id="1434072.SAMN05216210_0383"/>
<dbReference type="CDD" id="cd01949">
    <property type="entry name" value="GGDEF"/>
    <property type="match status" value="1"/>
</dbReference>
<dbReference type="Pfam" id="PF08447">
    <property type="entry name" value="PAS_3"/>
    <property type="match status" value="1"/>
</dbReference>
<dbReference type="InterPro" id="IPR052155">
    <property type="entry name" value="Biofilm_reg_signaling"/>
</dbReference>
<dbReference type="CDD" id="cd00130">
    <property type="entry name" value="PAS"/>
    <property type="match status" value="1"/>
</dbReference>
<dbReference type="Gene3D" id="3.30.70.270">
    <property type="match status" value="1"/>
</dbReference>
<feature type="domain" description="PAC" evidence="2">
    <location>
        <begin position="247"/>
        <end position="299"/>
    </location>
</feature>
<dbReference type="InterPro" id="IPR035919">
    <property type="entry name" value="EAL_sf"/>
</dbReference>
<feature type="domain" description="GGDEF" evidence="4">
    <location>
        <begin position="486"/>
        <end position="617"/>
    </location>
</feature>
<dbReference type="AlphaFoldDB" id="A0A1H2E641"/>
<evidence type="ECO:0000259" key="1">
    <source>
        <dbReference type="PROSITE" id="PS50112"/>
    </source>
</evidence>
<dbReference type="SUPFAM" id="SSF55785">
    <property type="entry name" value="PYP-like sensor domain (PAS domain)"/>
    <property type="match status" value="1"/>
</dbReference>
<proteinExistence type="predicted"/>
<dbReference type="OrthoDB" id="9804951at2"/>
<dbReference type="Gene3D" id="3.20.20.450">
    <property type="entry name" value="EAL domain"/>
    <property type="match status" value="1"/>
</dbReference>
<dbReference type="InterPro" id="IPR029787">
    <property type="entry name" value="Nucleotide_cyclase"/>
</dbReference>
<dbReference type="SMART" id="SM00091">
    <property type="entry name" value="PAS"/>
    <property type="match status" value="1"/>
</dbReference>
<dbReference type="PANTHER" id="PTHR44757:SF2">
    <property type="entry name" value="BIOFILM ARCHITECTURE MAINTENANCE PROTEIN MBAA"/>
    <property type="match status" value="1"/>
</dbReference>
<dbReference type="PROSITE" id="PS50113">
    <property type="entry name" value="PAC"/>
    <property type="match status" value="1"/>
</dbReference>
<dbReference type="InterPro" id="IPR001633">
    <property type="entry name" value="EAL_dom"/>
</dbReference>
<dbReference type="PROSITE" id="PS50887">
    <property type="entry name" value="GGDEF"/>
    <property type="match status" value="1"/>
</dbReference>
<dbReference type="RefSeq" id="WP_092383588.1">
    <property type="nucleotide sequence ID" value="NZ_LT629787.1"/>
</dbReference>
<dbReference type="NCBIfam" id="TIGR00254">
    <property type="entry name" value="GGDEF"/>
    <property type="match status" value="1"/>
</dbReference>
<evidence type="ECO:0000259" key="4">
    <source>
        <dbReference type="PROSITE" id="PS50887"/>
    </source>
</evidence>
<sequence length="881" mass="97647">MPLLVSPEEGFRQLAAGVASARGDAAFSQLLRALDSILPACHWMIAECQPDYRQARSLAVLSGGELLDNRLFAITAEPYRQALARGFFHAPDGLQESLPDDPLRQDFAACSCVALALGSDGHKGAGLLVGWHDQPMTLGALEREALQIAVSQASVELSRRQAVSVAQHNEHRLHALMSHLPGMVYRCQHDADWTMDFVSQGAYQLTGYPVEQLLQDTRLAFGRLIHPDDRARAFACVDEAIAVRAPYQLTYRLLTADRGYRWMWEQGQAVEDAEGGIAYLEGFISDVTEQQQAQRIQRAVLQIATAVTAAGTDDYLQRLVEKLCAVLASDICYIARLVPTGRMQVLAGVAEGQAMPMFDYDPSGRACEQILKQGELALSSEQALDLDDFPEGAHFPVHHLIGRRLDNAAGDTVGVLISMQRSTPEDPEFATSVCRILASGAAAELERQGHDVHMQRLAFVDELTGLPNRVRFINELDKYSEQVPRPPLGLLLIDLARFKEINDSLGHEMGDHLLQAVSRRLQQSCFADVFLARLGGDEFAMLLPRSSEANLQRQVSELRRQLELPVRLHGHEFSLEANLGAVLCRGDSNWQQGLLQQASIALHHAKTSGNGFCLFSRELGDLVNRKHRMLEKLLEALAQNRLQLFFQPQIDLQNGRLCGAEALCRWQDAEWGWVSPAEFIVLAEERGLMRQLGDWVLRAACRQLLAWQQAGQVLPGRLSLNLSAQQLETPDLASHIRSCCHPLDPSLLNLELTESALVRDPDQAVLITRSLREAGFQLAIDDFGTGYSSLSYLKRFAADTLKIDMSFVRDMLVDSHDRAIVETIIAMARALGMRTTAEGVEQAEQATLLKSMGCDEAQGYYYGHALDADDFTRQWLDTSTV</sequence>
<organism evidence="5 6">
    <name type="scientific">Halopseudomonas salegens</name>
    <dbReference type="NCBI Taxonomy" id="1434072"/>
    <lineage>
        <taxon>Bacteria</taxon>
        <taxon>Pseudomonadati</taxon>
        <taxon>Pseudomonadota</taxon>
        <taxon>Gammaproteobacteria</taxon>
        <taxon>Pseudomonadales</taxon>
        <taxon>Pseudomonadaceae</taxon>
        <taxon>Halopseudomonas</taxon>
    </lineage>
</organism>
<evidence type="ECO:0000313" key="6">
    <source>
        <dbReference type="Proteomes" id="UP000243924"/>
    </source>
</evidence>
<dbReference type="EMBL" id="LT629787">
    <property type="protein sequence ID" value="SDT90666.1"/>
    <property type="molecule type" value="Genomic_DNA"/>
</dbReference>
<feature type="domain" description="EAL" evidence="3">
    <location>
        <begin position="626"/>
        <end position="879"/>
    </location>
</feature>
<accession>A0A1H2E641</accession>
<dbReference type="PROSITE" id="PS50112">
    <property type="entry name" value="PAS"/>
    <property type="match status" value="1"/>
</dbReference>
<dbReference type="SUPFAM" id="SSF55781">
    <property type="entry name" value="GAF domain-like"/>
    <property type="match status" value="2"/>
</dbReference>
<dbReference type="SMART" id="SM00086">
    <property type="entry name" value="PAC"/>
    <property type="match status" value="1"/>
</dbReference>
<reference evidence="6" key="1">
    <citation type="submission" date="2016-10" db="EMBL/GenBank/DDBJ databases">
        <authorList>
            <person name="Varghese N."/>
            <person name="Submissions S."/>
        </authorList>
    </citation>
    <scope>NUCLEOTIDE SEQUENCE [LARGE SCALE GENOMIC DNA]</scope>
    <source>
        <strain evidence="6">CECT 8338</strain>
    </source>
</reference>
<dbReference type="InterPro" id="IPR000700">
    <property type="entry name" value="PAS-assoc_C"/>
</dbReference>
<dbReference type="CDD" id="cd01948">
    <property type="entry name" value="EAL"/>
    <property type="match status" value="1"/>
</dbReference>
<gene>
    <name evidence="5" type="ORF">SAMN05216210_0383</name>
</gene>
<dbReference type="PANTHER" id="PTHR44757">
    <property type="entry name" value="DIGUANYLATE CYCLASE DGCP"/>
    <property type="match status" value="1"/>
</dbReference>
<protein>
    <submittedName>
        <fullName evidence="5">PAS domain S-box-containing protein/diguanylate cyclase (GGDEF) domain-containing protein</fullName>
    </submittedName>
</protein>
<dbReference type="PROSITE" id="PS50883">
    <property type="entry name" value="EAL"/>
    <property type="match status" value="1"/>
</dbReference>
<dbReference type="SMART" id="SM00267">
    <property type="entry name" value="GGDEF"/>
    <property type="match status" value="1"/>
</dbReference>
<keyword evidence="6" id="KW-1185">Reference proteome</keyword>
<dbReference type="InterPro" id="IPR043128">
    <property type="entry name" value="Rev_trsase/Diguanyl_cyclase"/>
</dbReference>
<evidence type="ECO:0000259" key="2">
    <source>
        <dbReference type="PROSITE" id="PS50113"/>
    </source>
</evidence>
<dbReference type="InterPro" id="IPR000014">
    <property type="entry name" value="PAS"/>
</dbReference>
<dbReference type="Gene3D" id="3.30.450.20">
    <property type="entry name" value="PAS domain"/>
    <property type="match status" value="1"/>
</dbReference>
<dbReference type="InterPro" id="IPR001610">
    <property type="entry name" value="PAC"/>
</dbReference>